<dbReference type="RefSeq" id="WP_207163262.1">
    <property type="nucleotide sequence ID" value="NZ_CP071382.1"/>
</dbReference>
<sequence length="51" mass="5768">MTVKARINGREYSLSWEEFEKALLRSDLSGGQIEVISIFTGMRPCYSLQVG</sequence>
<reference evidence="1 2" key="1">
    <citation type="submission" date="2021-03" db="EMBL/GenBank/DDBJ databases">
        <title>Geobacter metallireducens gen. nov. sp. nov., a microorganism capable of coupling the complete oxidation of organic compounds to the reduction of iron and other metals.</title>
        <authorList>
            <person name="Li Y."/>
        </authorList>
    </citation>
    <scope>NUCLEOTIDE SEQUENCE [LARGE SCALE GENOMIC DNA]</scope>
    <source>
        <strain evidence="1 2">Jerry-YX</strain>
    </source>
</reference>
<name>A0ABX7Q3A9_9BACT</name>
<dbReference type="EMBL" id="CP071382">
    <property type="protein sequence ID" value="QSV45465.1"/>
    <property type="molecule type" value="Genomic_DNA"/>
</dbReference>
<accession>A0ABX7Q3A9</accession>
<evidence type="ECO:0000313" key="1">
    <source>
        <dbReference type="EMBL" id="QSV45465.1"/>
    </source>
</evidence>
<protein>
    <submittedName>
        <fullName evidence="1">Uncharacterized protein</fullName>
    </submittedName>
</protein>
<keyword evidence="2" id="KW-1185">Reference proteome</keyword>
<proteinExistence type="predicted"/>
<organism evidence="1 2">
    <name type="scientific">Geobacter benzoatilyticus</name>
    <dbReference type="NCBI Taxonomy" id="2815309"/>
    <lineage>
        <taxon>Bacteria</taxon>
        <taxon>Pseudomonadati</taxon>
        <taxon>Thermodesulfobacteriota</taxon>
        <taxon>Desulfuromonadia</taxon>
        <taxon>Geobacterales</taxon>
        <taxon>Geobacteraceae</taxon>
        <taxon>Geobacter</taxon>
    </lineage>
</organism>
<dbReference type="Proteomes" id="UP000663651">
    <property type="component" value="Chromosome"/>
</dbReference>
<gene>
    <name evidence="1" type="ORF">JZM60_15305</name>
</gene>
<evidence type="ECO:0000313" key="2">
    <source>
        <dbReference type="Proteomes" id="UP000663651"/>
    </source>
</evidence>